<keyword evidence="3" id="KW-1185">Reference proteome</keyword>
<name>A0ABS8AVQ8_9BACT</name>
<evidence type="ECO:0000313" key="2">
    <source>
        <dbReference type="EMBL" id="MCB2409644.1"/>
    </source>
</evidence>
<accession>A0ABS8AVQ8</accession>
<dbReference type="CDD" id="cd04301">
    <property type="entry name" value="NAT_SF"/>
    <property type="match status" value="1"/>
</dbReference>
<dbReference type="RefSeq" id="WP_226177399.1">
    <property type="nucleotide sequence ID" value="NZ_JAJADR010000005.1"/>
</dbReference>
<dbReference type="PROSITE" id="PS51186">
    <property type="entry name" value="GNAT"/>
    <property type="match status" value="1"/>
</dbReference>
<comment type="caution">
    <text evidence="2">The sequence shown here is derived from an EMBL/GenBank/DDBJ whole genome shotgun (WGS) entry which is preliminary data.</text>
</comment>
<dbReference type="EMBL" id="JAJADR010000005">
    <property type="protein sequence ID" value="MCB2409644.1"/>
    <property type="molecule type" value="Genomic_DNA"/>
</dbReference>
<dbReference type="Pfam" id="PF00583">
    <property type="entry name" value="Acetyltransf_1"/>
    <property type="match status" value="1"/>
</dbReference>
<gene>
    <name evidence="2" type="ORF">LGH74_16755</name>
</gene>
<organism evidence="2 3">
    <name type="scientific">Hymenobacter lucidus</name>
    <dbReference type="NCBI Taxonomy" id="2880930"/>
    <lineage>
        <taxon>Bacteria</taxon>
        <taxon>Pseudomonadati</taxon>
        <taxon>Bacteroidota</taxon>
        <taxon>Cytophagia</taxon>
        <taxon>Cytophagales</taxon>
        <taxon>Hymenobacteraceae</taxon>
        <taxon>Hymenobacter</taxon>
    </lineage>
</organism>
<dbReference type="InterPro" id="IPR016181">
    <property type="entry name" value="Acyl_CoA_acyltransferase"/>
</dbReference>
<feature type="domain" description="N-acetyltransferase" evidence="1">
    <location>
        <begin position="3"/>
        <end position="141"/>
    </location>
</feature>
<evidence type="ECO:0000313" key="3">
    <source>
        <dbReference type="Proteomes" id="UP001165296"/>
    </source>
</evidence>
<dbReference type="Gene3D" id="3.40.630.30">
    <property type="match status" value="1"/>
</dbReference>
<reference evidence="2" key="1">
    <citation type="submission" date="2021-10" db="EMBL/GenBank/DDBJ databases">
        <authorList>
            <person name="Dean J.D."/>
            <person name="Kim M.K."/>
            <person name="Newey C.N."/>
            <person name="Stoker T.S."/>
            <person name="Thompson D.W."/>
            <person name="Grose J.H."/>
        </authorList>
    </citation>
    <scope>NUCLEOTIDE SEQUENCE</scope>
    <source>
        <strain evidence="2">BT178</strain>
    </source>
</reference>
<dbReference type="InterPro" id="IPR000182">
    <property type="entry name" value="GNAT_dom"/>
</dbReference>
<dbReference type="Proteomes" id="UP001165296">
    <property type="component" value="Unassembled WGS sequence"/>
</dbReference>
<proteinExistence type="predicted"/>
<protein>
    <submittedName>
        <fullName evidence="2">GNAT family N-acetyltransferase</fullName>
    </submittedName>
</protein>
<evidence type="ECO:0000259" key="1">
    <source>
        <dbReference type="PROSITE" id="PS51186"/>
    </source>
</evidence>
<dbReference type="SUPFAM" id="SSF55729">
    <property type="entry name" value="Acyl-CoA N-acyltransferases (Nat)"/>
    <property type="match status" value="1"/>
</dbReference>
<sequence>MTCTIVEYSAEHTQLLRQIYLEARQQAFTWADPLAFALPDFDAATQGETILVALYQEVPVGFIAWWPPDNFIHSLYVAPGHGGKGVGKALLAECLARIGRPATLKCLQANTKAMGFYRAQGWATVEAGESADGPYLLLYWP</sequence>